<evidence type="ECO:0000256" key="1">
    <source>
        <dbReference type="SAM" id="Phobius"/>
    </source>
</evidence>
<protein>
    <recommendedName>
        <fullName evidence="4">Copper transporter</fullName>
    </recommendedName>
</protein>
<feature type="transmembrane region" description="Helical" evidence="1">
    <location>
        <begin position="131"/>
        <end position="155"/>
    </location>
</feature>
<proteinExistence type="predicted"/>
<gene>
    <name evidence="2" type="ORF">PCOR1329_LOCUS38031</name>
</gene>
<dbReference type="EMBL" id="CAUYUJ010014609">
    <property type="protein sequence ID" value="CAK0843789.1"/>
    <property type="molecule type" value="Genomic_DNA"/>
</dbReference>
<comment type="caution">
    <text evidence="2">The sequence shown here is derived from an EMBL/GenBank/DDBJ whole genome shotgun (WGS) entry which is preliminary data.</text>
</comment>
<evidence type="ECO:0008006" key="4">
    <source>
        <dbReference type="Google" id="ProtNLM"/>
    </source>
</evidence>
<keyword evidence="1" id="KW-0812">Transmembrane</keyword>
<evidence type="ECO:0000313" key="3">
    <source>
        <dbReference type="Proteomes" id="UP001189429"/>
    </source>
</evidence>
<keyword evidence="3" id="KW-1185">Reference proteome</keyword>
<organism evidence="2 3">
    <name type="scientific">Prorocentrum cordatum</name>
    <dbReference type="NCBI Taxonomy" id="2364126"/>
    <lineage>
        <taxon>Eukaryota</taxon>
        <taxon>Sar</taxon>
        <taxon>Alveolata</taxon>
        <taxon>Dinophyceae</taxon>
        <taxon>Prorocentrales</taxon>
        <taxon>Prorocentraceae</taxon>
        <taxon>Prorocentrum</taxon>
    </lineage>
</organism>
<reference evidence="2" key="1">
    <citation type="submission" date="2023-10" db="EMBL/GenBank/DDBJ databases">
        <authorList>
            <person name="Chen Y."/>
            <person name="Shah S."/>
            <person name="Dougan E. K."/>
            <person name="Thang M."/>
            <person name="Chan C."/>
        </authorList>
    </citation>
    <scope>NUCLEOTIDE SEQUENCE [LARGE SCALE GENOMIC DNA]</scope>
</reference>
<dbReference type="Proteomes" id="UP001189429">
    <property type="component" value="Unassembled WGS sequence"/>
</dbReference>
<evidence type="ECO:0000313" key="2">
    <source>
        <dbReference type="EMBL" id="CAK0843789.1"/>
    </source>
</evidence>
<keyword evidence="1" id="KW-1133">Transmembrane helix</keyword>
<keyword evidence="1" id="KW-0472">Membrane</keyword>
<accession>A0ABN9TDJ1</accession>
<feature type="non-terminal residue" evidence="2">
    <location>
        <position position="1"/>
    </location>
</feature>
<sequence>ASSPGAAYADAGSIEFAPSSRVDTSRAWGHEDQHRYCAAPIVDDSDAQTTLVSFWAVGVDCCGHRANFACGDVDGSSRAGVRLPPDGLFSAPHADFFRAINRSAVVFGLQVGSDPILLHWVADAARPTAALMSAAGVCLLGVCLFGLLELTAYVTRALVRQDVRRGYAYESGPGAPV</sequence>
<name>A0ABN9TDJ1_9DINO</name>